<feature type="chain" id="PRO_5014986635" evidence="2">
    <location>
        <begin position="33"/>
        <end position="346"/>
    </location>
</feature>
<sequence>MKYLPHVGQKRRWAVRFLFLAFGLLLMSACQPQERPDFGKSDDDQQETPISTPRTDDGVGRDDDIEEPPPQAGNDDTPTVGDDDMSEDPLFGGVDSWKRVPEGSYSIGALPGQYSGYSVVPYGDFMVGTFWVDPWPWPGEGREWPMSGLNQDMMDGVTQRLAECGLRVLSMSEMLVYFSTSYNDAYPQGVDFWQDAECDPDPVEPDYIGSYPRCESRLGAQALLTFPFWGTVDDQMKKVLSGQMYFPPDYNYCLVGGMPTWWDAFYSDSLYGWHCHPRGEQAYADDPSFFVGADEDSFDRVDWACYKALKFDFDGTWGSLLIGNSAVSQTSNSGSGKTHYYHSQVR</sequence>
<evidence type="ECO:0000256" key="2">
    <source>
        <dbReference type="SAM" id="SignalP"/>
    </source>
</evidence>
<protein>
    <submittedName>
        <fullName evidence="3">Uncharacterized protein</fullName>
    </submittedName>
</protein>
<accession>A0A2M7XHY2</accession>
<feature type="compositionally biased region" description="Polar residues" evidence="1">
    <location>
        <begin position="327"/>
        <end position="336"/>
    </location>
</feature>
<evidence type="ECO:0000256" key="1">
    <source>
        <dbReference type="SAM" id="MobiDB-lite"/>
    </source>
</evidence>
<evidence type="ECO:0000313" key="3">
    <source>
        <dbReference type="EMBL" id="PJA47483.1"/>
    </source>
</evidence>
<keyword evidence="2" id="KW-0732">Signal</keyword>
<evidence type="ECO:0000313" key="4">
    <source>
        <dbReference type="Proteomes" id="UP000229749"/>
    </source>
</evidence>
<dbReference type="PROSITE" id="PS51257">
    <property type="entry name" value="PROKAR_LIPOPROTEIN"/>
    <property type="match status" value="1"/>
</dbReference>
<feature type="signal peptide" evidence="2">
    <location>
        <begin position="1"/>
        <end position="32"/>
    </location>
</feature>
<gene>
    <name evidence="3" type="ORF">CO172_01225</name>
</gene>
<organism evidence="3 4">
    <name type="scientific">Candidatus Uhrbacteria bacterium CG_4_9_14_3_um_filter_36_7</name>
    <dbReference type="NCBI Taxonomy" id="1975033"/>
    <lineage>
        <taxon>Bacteria</taxon>
        <taxon>Candidatus Uhriibacteriota</taxon>
    </lineage>
</organism>
<dbReference type="Proteomes" id="UP000229749">
    <property type="component" value="Unassembled WGS sequence"/>
</dbReference>
<feature type="compositionally biased region" description="Basic and acidic residues" evidence="1">
    <location>
        <begin position="34"/>
        <end position="43"/>
    </location>
</feature>
<name>A0A2M7XHY2_9BACT</name>
<proteinExistence type="predicted"/>
<comment type="caution">
    <text evidence="3">The sequence shown here is derived from an EMBL/GenBank/DDBJ whole genome shotgun (WGS) entry which is preliminary data.</text>
</comment>
<reference evidence="4" key="1">
    <citation type="submission" date="2017-09" db="EMBL/GenBank/DDBJ databases">
        <title>Depth-based differentiation of microbial function through sediment-hosted aquifers and enrichment of novel symbionts in the deep terrestrial subsurface.</title>
        <authorList>
            <person name="Probst A.J."/>
            <person name="Ladd B."/>
            <person name="Jarett J.K."/>
            <person name="Geller-Mcgrath D.E."/>
            <person name="Sieber C.M.K."/>
            <person name="Emerson J.B."/>
            <person name="Anantharaman K."/>
            <person name="Thomas B.C."/>
            <person name="Malmstrom R."/>
            <person name="Stieglmeier M."/>
            <person name="Klingl A."/>
            <person name="Woyke T."/>
            <person name="Ryan C.M."/>
            <person name="Banfield J.F."/>
        </authorList>
    </citation>
    <scope>NUCLEOTIDE SEQUENCE [LARGE SCALE GENOMIC DNA]</scope>
</reference>
<dbReference type="EMBL" id="PFWS01000018">
    <property type="protein sequence ID" value="PJA47483.1"/>
    <property type="molecule type" value="Genomic_DNA"/>
</dbReference>
<feature type="region of interest" description="Disordered" evidence="1">
    <location>
        <begin position="33"/>
        <end position="93"/>
    </location>
</feature>
<dbReference type="AlphaFoldDB" id="A0A2M7XHY2"/>
<feature type="region of interest" description="Disordered" evidence="1">
    <location>
        <begin position="327"/>
        <end position="346"/>
    </location>
</feature>